<accession>A0ACD3AXJ7</accession>
<dbReference type="EMBL" id="ML208312">
    <property type="protein sequence ID" value="TFK70491.1"/>
    <property type="molecule type" value="Genomic_DNA"/>
</dbReference>
<keyword evidence="2" id="KW-1185">Reference proteome</keyword>
<sequence>MALFEGIKFHISLSIPDQKRTQITSLLSSNGATEVDDVQEATHIISNSHRFEGWQDVDPETEVVTDSWVERSMVLGKLQGTTFYSADPAMIFSGVVACATELPAPDLEVLSAGITALGGQWRTGLTKDVTHLFAISNTSHKYATALHFQHDTHIKVLLPHWFDDAVRLGMGRLNTEPYEWPDPQLLRVDPAKPQEEDGGKKKLQKLDAQKRSLFKTVLMSAEGDEVPDLNVKNVWGGRKIVLSAGLGLREQMREAVAIGIDRAKGMSMRPQTKEEELEMVGDCDILVTRYRSGKAYVKAVREGKTIGTLAWLFHVQSTGVMTRPMDQLLHYPIPKKPIPGFMGHEITVTNYTGEAREYLKKLITTMGATFTPSMSGRNTALIAAYISGTKTSKAASWSIPIVNHTWLEDCFIKWRNLTVGTEKYIVFPPGVDFSVGLGERGIGKSIEDIDEEDLLELEAEDDEEEEEAEHFGVAPTDAKEDRDGDVVMVGDGEDADKENRMDVDERPVSKRKAKPASKTKDVDAMSFGGTQASAREVEAIIEGTSRDIDFDDFPPDDDDFELPERIMAADRDGLRDMEIDDEEDEAAKVKGKKPSKTSPSKAKPGRRSSGVHVDIQSPPPPKVQLKPQETKSGKKKTTAVTSVFDNSERAEKATTSGGRLSSTMKPKGVTASAPSKVRAGGTGGRKKGDRTSDDEEEEDEEVLVSAKKAKGKGKENVKQTKTPRKVIHSEEEEEPEPEAPSSPLSSPSPPSRVDRNLVRRASGVGLLKFVDDQAGDGGRDVDDDDERGVVRVKSAKAQAQAKSSKGKAKARQTDDEEEEEEEEEEVSPKKITAKPKPTPVDPKVSPVKRYGKTLKEKRALREQPESSGLDDEVEVMDELRPAAKAKGKAQTTKGEEKGRGRKKQKDASSEDDADDDDDFGDYVVVKKPTKKAAAIATPATTSKKKKPSRDEEEDEESEDVSPSRRRKEQQSKPKKKGAVVSSEEEEDTVVVKRKPRKDPSPIPSEDEEEPPKKPIKTTKARAEPAKPTARPRRRASGGKPIETEEEDVVTDAKGKARTKANEKATAASSSKRPISIVVPGLDVVTRNAGSVANLETEEKKKKAAANKKKGKAPASEEEEEEEGEEEGESDAHDSESEEEMHIKKKGKPLKVTKESSSSGSSVTQSAVQQMKNLKVGTAEAKGAKGKSAGKAPQRDVPMDVDDVVTPAKPKPKPRASRPVETGDADGQNSPPAPGISPVSTMRGSVRRNAATKAEQKLRNEIMPDVLSFESQLKKHMKSGGRASFGGAAAPEELIGGSKNKKSKRPGREEEAEEAEEEERDKKKRKLAGGTAATTIPEKGKAKAQATAEEDQTELKRKSPTKPRSAAAPPQPAKPVYLMTTQVTLTDEEIRALGRLGAKFTSKPSECTHLVVRNLVRTEKFLCALAVAPHILTADWVKVSIAAKALQPEDKYQLHDKDNEEKYGVKLTDALERSRKLSGKLLAGKTFYFTPKIHIDAKLLRNVVTACGGQSVGSTPTLRILNAQPNRIIISCPEDVSIWRPISAQHPIYSPELILSSALKQDVDWDNLAFRVEGSI</sequence>
<evidence type="ECO:0000313" key="1">
    <source>
        <dbReference type="EMBL" id="TFK70491.1"/>
    </source>
</evidence>
<evidence type="ECO:0000313" key="2">
    <source>
        <dbReference type="Proteomes" id="UP000308600"/>
    </source>
</evidence>
<protein>
    <submittedName>
        <fullName evidence="1">Uncharacterized protein</fullName>
    </submittedName>
</protein>
<dbReference type="Proteomes" id="UP000308600">
    <property type="component" value="Unassembled WGS sequence"/>
</dbReference>
<proteinExistence type="predicted"/>
<name>A0ACD3AXJ7_9AGAR</name>
<reference evidence="1 2" key="1">
    <citation type="journal article" date="2019" name="Nat. Ecol. Evol.">
        <title>Megaphylogeny resolves global patterns of mushroom evolution.</title>
        <authorList>
            <person name="Varga T."/>
            <person name="Krizsan K."/>
            <person name="Foldi C."/>
            <person name="Dima B."/>
            <person name="Sanchez-Garcia M."/>
            <person name="Sanchez-Ramirez S."/>
            <person name="Szollosi G.J."/>
            <person name="Szarkandi J.G."/>
            <person name="Papp V."/>
            <person name="Albert L."/>
            <person name="Andreopoulos W."/>
            <person name="Angelini C."/>
            <person name="Antonin V."/>
            <person name="Barry K.W."/>
            <person name="Bougher N.L."/>
            <person name="Buchanan P."/>
            <person name="Buyck B."/>
            <person name="Bense V."/>
            <person name="Catcheside P."/>
            <person name="Chovatia M."/>
            <person name="Cooper J."/>
            <person name="Damon W."/>
            <person name="Desjardin D."/>
            <person name="Finy P."/>
            <person name="Geml J."/>
            <person name="Haridas S."/>
            <person name="Hughes K."/>
            <person name="Justo A."/>
            <person name="Karasinski D."/>
            <person name="Kautmanova I."/>
            <person name="Kiss B."/>
            <person name="Kocsube S."/>
            <person name="Kotiranta H."/>
            <person name="LaButti K.M."/>
            <person name="Lechner B.E."/>
            <person name="Liimatainen K."/>
            <person name="Lipzen A."/>
            <person name="Lukacs Z."/>
            <person name="Mihaltcheva S."/>
            <person name="Morgado L.N."/>
            <person name="Niskanen T."/>
            <person name="Noordeloos M.E."/>
            <person name="Ohm R.A."/>
            <person name="Ortiz-Santana B."/>
            <person name="Ovrebo C."/>
            <person name="Racz N."/>
            <person name="Riley R."/>
            <person name="Savchenko A."/>
            <person name="Shiryaev A."/>
            <person name="Soop K."/>
            <person name="Spirin V."/>
            <person name="Szebenyi C."/>
            <person name="Tomsovsky M."/>
            <person name="Tulloss R.E."/>
            <person name="Uehling J."/>
            <person name="Grigoriev I.V."/>
            <person name="Vagvolgyi C."/>
            <person name="Papp T."/>
            <person name="Martin F.M."/>
            <person name="Miettinen O."/>
            <person name="Hibbett D.S."/>
            <person name="Nagy L.G."/>
        </authorList>
    </citation>
    <scope>NUCLEOTIDE SEQUENCE [LARGE SCALE GENOMIC DNA]</scope>
    <source>
        <strain evidence="1 2">NL-1719</strain>
    </source>
</reference>
<organism evidence="1 2">
    <name type="scientific">Pluteus cervinus</name>
    <dbReference type="NCBI Taxonomy" id="181527"/>
    <lineage>
        <taxon>Eukaryota</taxon>
        <taxon>Fungi</taxon>
        <taxon>Dikarya</taxon>
        <taxon>Basidiomycota</taxon>
        <taxon>Agaricomycotina</taxon>
        <taxon>Agaricomycetes</taxon>
        <taxon>Agaricomycetidae</taxon>
        <taxon>Agaricales</taxon>
        <taxon>Pluteineae</taxon>
        <taxon>Pluteaceae</taxon>
        <taxon>Pluteus</taxon>
    </lineage>
</organism>
<gene>
    <name evidence="1" type="ORF">BDN72DRAFT_958770</name>
</gene>